<comment type="similarity">
    <text evidence="1">Belongs to the PPR family. P subfamily.</text>
</comment>
<evidence type="ECO:0000256" key="2">
    <source>
        <dbReference type="ARBA" id="ARBA00022737"/>
    </source>
</evidence>
<gene>
    <name evidence="4" type="ORF">Dsin_021222</name>
</gene>
<organism evidence="4 5">
    <name type="scientific">Dipteronia sinensis</name>
    <dbReference type="NCBI Taxonomy" id="43782"/>
    <lineage>
        <taxon>Eukaryota</taxon>
        <taxon>Viridiplantae</taxon>
        <taxon>Streptophyta</taxon>
        <taxon>Embryophyta</taxon>
        <taxon>Tracheophyta</taxon>
        <taxon>Spermatophyta</taxon>
        <taxon>Magnoliopsida</taxon>
        <taxon>eudicotyledons</taxon>
        <taxon>Gunneridae</taxon>
        <taxon>Pentapetalae</taxon>
        <taxon>rosids</taxon>
        <taxon>malvids</taxon>
        <taxon>Sapindales</taxon>
        <taxon>Sapindaceae</taxon>
        <taxon>Hippocastanoideae</taxon>
        <taxon>Acereae</taxon>
        <taxon>Dipteronia</taxon>
    </lineage>
</organism>
<keyword evidence="5" id="KW-1185">Reference proteome</keyword>
<dbReference type="Pfam" id="PF13041">
    <property type="entry name" value="PPR_2"/>
    <property type="match status" value="1"/>
</dbReference>
<dbReference type="EMBL" id="JANJYJ010000007">
    <property type="protein sequence ID" value="KAK3197807.1"/>
    <property type="molecule type" value="Genomic_DNA"/>
</dbReference>
<dbReference type="NCBIfam" id="TIGR00756">
    <property type="entry name" value="PPR"/>
    <property type="match status" value="1"/>
</dbReference>
<dbReference type="AlphaFoldDB" id="A0AAE0A051"/>
<dbReference type="PANTHER" id="PTHR47941">
    <property type="entry name" value="PENTATRICOPEPTIDE REPEAT-CONTAINING PROTEIN 3, MITOCHONDRIAL"/>
    <property type="match status" value="1"/>
</dbReference>
<dbReference type="InterPro" id="IPR002885">
    <property type="entry name" value="PPR_rpt"/>
</dbReference>
<evidence type="ECO:0000313" key="4">
    <source>
        <dbReference type="EMBL" id="KAK3197807.1"/>
    </source>
</evidence>
<accession>A0AAE0A051</accession>
<dbReference type="Gene3D" id="1.25.40.10">
    <property type="entry name" value="Tetratricopeptide repeat domain"/>
    <property type="match status" value="1"/>
</dbReference>
<comment type="caution">
    <text evidence="4">The sequence shown here is derived from an EMBL/GenBank/DDBJ whole genome shotgun (WGS) entry which is preliminary data.</text>
</comment>
<evidence type="ECO:0008006" key="6">
    <source>
        <dbReference type="Google" id="ProtNLM"/>
    </source>
</evidence>
<dbReference type="Proteomes" id="UP001281410">
    <property type="component" value="Unassembled WGS sequence"/>
</dbReference>
<protein>
    <recommendedName>
        <fullName evidence="6">Pentatricopeptide repeat-containing protein</fullName>
    </recommendedName>
</protein>
<evidence type="ECO:0000256" key="3">
    <source>
        <dbReference type="PROSITE-ProRule" id="PRU00708"/>
    </source>
</evidence>
<feature type="repeat" description="PPR" evidence="3">
    <location>
        <begin position="62"/>
        <end position="96"/>
    </location>
</feature>
<evidence type="ECO:0000313" key="5">
    <source>
        <dbReference type="Proteomes" id="UP001281410"/>
    </source>
</evidence>
<dbReference type="InterPro" id="IPR011990">
    <property type="entry name" value="TPR-like_helical_dom_sf"/>
</dbReference>
<name>A0AAE0A051_9ROSI</name>
<evidence type="ECO:0000256" key="1">
    <source>
        <dbReference type="ARBA" id="ARBA00007626"/>
    </source>
</evidence>
<reference evidence="4" key="1">
    <citation type="journal article" date="2023" name="Plant J.">
        <title>Genome sequences and population genomics provide insights into the demographic history, inbreeding, and mutation load of two 'living fossil' tree species of Dipteronia.</title>
        <authorList>
            <person name="Feng Y."/>
            <person name="Comes H.P."/>
            <person name="Chen J."/>
            <person name="Zhu S."/>
            <person name="Lu R."/>
            <person name="Zhang X."/>
            <person name="Li P."/>
            <person name="Qiu J."/>
            <person name="Olsen K.M."/>
            <person name="Qiu Y."/>
        </authorList>
    </citation>
    <scope>NUCLEOTIDE SEQUENCE</scope>
    <source>
        <strain evidence="4">NBL</strain>
    </source>
</reference>
<keyword evidence="2" id="KW-0677">Repeat</keyword>
<sequence>MDCVTHGGSKLLVNYFTNWPKKVCYQMISHITSSSKGFVEKGSWKRQNDLLSNMEEKGFAPNVITYDTFMHGFLHNDEATKVVELLHQMAERYIMPDDFVASIVIDLLLKDENYRECLNWLPSFPTQESIGN</sequence>
<dbReference type="PROSITE" id="PS51375">
    <property type="entry name" value="PPR"/>
    <property type="match status" value="1"/>
</dbReference>
<proteinExistence type="inferred from homology"/>